<feature type="domain" description="Aspartate/glutamate/uridylate kinase" evidence="19">
    <location>
        <begin position="17"/>
        <end position="262"/>
    </location>
</feature>
<keyword evidence="13 17" id="KW-0560">Oxidoreductase</keyword>
<comment type="pathway">
    <text evidence="2 17">Amino-acid biosynthesis; L-proline biosynthesis; L-glutamate 5-semialdehyde from L-glutamate: step 2/2.</text>
</comment>
<evidence type="ECO:0000259" key="19">
    <source>
        <dbReference type="Pfam" id="PF00696"/>
    </source>
</evidence>
<dbReference type="PROSITE" id="PS01223">
    <property type="entry name" value="PROA"/>
    <property type="match status" value="1"/>
</dbReference>
<evidence type="ECO:0000256" key="12">
    <source>
        <dbReference type="ARBA" id="ARBA00022857"/>
    </source>
</evidence>
<keyword evidence="6 17" id="KW-0028">Amino-acid biosynthesis</keyword>
<evidence type="ECO:0000313" key="21">
    <source>
        <dbReference type="Proteomes" id="UP000030687"/>
    </source>
</evidence>
<evidence type="ECO:0000256" key="17">
    <source>
        <dbReference type="PIRNR" id="PIRNR036429"/>
    </source>
</evidence>
<dbReference type="SMR" id="V4SYY0"/>
<dbReference type="GO" id="GO:0005737">
    <property type="term" value="C:cytoplasm"/>
    <property type="evidence" value="ECO:0007669"/>
    <property type="project" value="UniProtKB-UniRule"/>
</dbReference>
<comment type="pathway">
    <text evidence="3 17">Amino-acid biosynthesis; L-proline biosynthesis; L-glutamate 5-semialdehyde from L-glutamate: step 1/2.</text>
</comment>
<evidence type="ECO:0000256" key="3">
    <source>
        <dbReference type="ARBA" id="ARBA00005185"/>
    </source>
</evidence>
<dbReference type="Gene3D" id="3.40.309.10">
    <property type="entry name" value="Aldehyde Dehydrogenase, Chain A, domain 2"/>
    <property type="match status" value="1"/>
</dbReference>
<evidence type="ECO:0000256" key="11">
    <source>
        <dbReference type="ARBA" id="ARBA00022840"/>
    </source>
</evidence>
<keyword evidence="7 17" id="KW-0641">Proline biosynthesis</keyword>
<keyword evidence="12 17" id="KW-0521">NADP</keyword>
<evidence type="ECO:0000256" key="9">
    <source>
        <dbReference type="ARBA" id="ARBA00022741"/>
    </source>
</evidence>
<evidence type="ECO:0000256" key="16">
    <source>
        <dbReference type="ARBA" id="ARBA00049141"/>
    </source>
</evidence>
<dbReference type="PIRSF" id="PIRSF036429">
    <property type="entry name" value="P5C_syn"/>
    <property type="match status" value="1"/>
</dbReference>
<dbReference type="PANTHER" id="PTHR11063">
    <property type="entry name" value="GLUTAMATE SEMIALDEHYDE DEHYDROGENASE"/>
    <property type="match status" value="1"/>
</dbReference>
<evidence type="ECO:0000256" key="15">
    <source>
        <dbReference type="ARBA" id="ARBA00049024"/>
    </source>
</evidence>
<dbReference type="InterPro" id="IPR015590">
    <property type="entry name" value="Aldehyde_DH_dom"/>
</dbReference>
<dbReference type="FunFam" id="3.40.1160.10:FF:000013">
    <property type="entry name" value="Delta-1-pyrroline-5-carboxylate synthase"/>
    <property type="match status" value="1"/>
</dbReference>
<dbReference type="InterPro" id="IPR005715">
    <property type="entry name" value="Glu_5kinase/COase_Synthase"/>
</dbReference>
<dbReference type="Pfam" id="PF00171">
    <property type="entry name" value="Aldedh"/>
    <property type="match status" value="1"/>
</dbReference>
<evidence type="ECO:0000256" key="6">
    <source>
        <dbReference type="ARBA" id="ARBA00022605"/>
    </source>
</evidence>
<dbReference type="InterPro" id="IPR001048">
    <property type="entry name" value="Asp/Glu/Uridylate_kinase"/>
</dbReference>
<dbReference type="InterPro" id="IPR016162">
    <property type="entry name" value="Ald_DH_N"/>
</dbReference>
<dbReference type="InterPro" id="IPR001057">
    <property type="entry name" value="Glu/AcGlu_kinase"/>
</dbReference>
<gene>
    <name evidence="20" type="ORF">CICLE_v10011176mg</name>
</gene>
<dbReference type="AlphaFoldDB" id="V4SYY0"/>
<dbReference type="InterPro" id="IPR020593">
    <property type="entry name" value="G-glutamylP_reductase_CS"/>
</dbReference>
<sequence>MMESFQDHTRDFLKNVKRVVVKVGTAVVTRSDGRLALGRLGALLEQLKELNSQGFEIILVSSGAVGVGRQRLRYRKLVNSSLADLQKPQNELDGKACAAVGQSSLMALYDTLFSQLDVTSSQLLVTDSDFRDEDFRKQLYDTVQSLLDLRVIPIFNENDAVSTRKAPYEDSSGIFWDNDSLAGLLALELKADLLVLLSDVEGLYSGPPSEPNSKLIHTYIRAKHQAEITFGDKSRVGRGGMTAKVNAAYCAACAGIPVVITSGFAMDSIIKVLEGKRVGTLFHRDAHLWVKQVGAREMAVAARESSRRLQALQSQDRRKILLDVADALEANESLIKVENEADVAAAQEAGYAKSLVSRLALKPGKISSLAKSIRILADMEEPIGQILKRTELADGLILEKTSCPLGVLLIVFESRPDALVQIASLAIRSGNGLLLKGGKEAMRSNAILHKVITSAIPDTVGEKLIGLVTSREEIPDLLKLDDVIDLVIPRGSNKLVSQIKESTKIPVLGHADGICHVYVDKSANLDVAKNIVIDAKIDYPAACNAMETLLVHKDLACNGALNELVVELQHEGVGLFGGPRASKLLKIPETRLFHHEYNSMVCTVEIVDDVRAAIDHIHQHGSAHTDCIVAEDQKVAETFLCQVDSAAVFHNASTRFCDGARFGLGAEVGISTSRIHARGPVGVEGLLTTRWILRGNGHVVDGDQGVVYTHKNLALQS</sequence>
<evidence type="ECO:0000259" key="18">
    <source>
        <dbReference type="Pfam" id="PF00171"/>
    </source>
</evidence>
<dbReference type="GO" id="GO:0004349">
    <property type="term" value="F:glutamate 5-kinase activity"/>
    <property type="evidence" value="ECO:0007669"/>
    <property type="project" value="UniProtKB-UniRule"/>
</dbReference>
<comment type="similarity">
    <text evidence="4 17">In the C-terminal section; belongs to the gamma-glutamyl phosphate reductase family.</text>
</comment>
<dbReference type="Pfam" id="PF00696">
    <property type="entry name" value="AA_kinase"/>
    <property type="match status" value="1"/>
</dbReference>
<dbReference type="NCBIfam" id="TIGR00407">
    <property type="entry name" value="proA"/>
    <property type="match status" value="1"/>
</dbReference>
<dbReference type="GO" id="GO:0005524">
    <property type="term" value="F:ATP binding"/>
    <property type="evidence" value="ECO:0007669"/>
    <property type="project" value="UniProtKB-UniRule"/>
</dbReference>
<evidence type="ECO:0000256" key="1">
    <source>
        <dbReference type="ARBA" id="ARBA00003492"/>
    </source>
</evidence>
<evidence type="ECO:0000256" key="14">
    <source>
        <dbReference type="ARBA" id="ARBA00023268"/>
    </source>
</evidence>
<dbReference type="InterPro" id="IPR016161">
    <property type="entry name" value="Ald_DH/histidinol_DH"/>
</dbReference>
<keyword evidence="10 17" id="KW-0418">Kinase</keyword>
<dbReference type="PRINTS" id="PR00474">
    <property type="entry name" value="GLU5KINASE"/>
</dbReference>
<keyword evidence="14" id="KW-0511">Multifunctional enzyme</keyword>
<dbReference type="UniPathway" id="UPA00098">
    <property type="reaction ID" value="UER00359"/>
</dbReference>
<dbReference type="InterPro" id="IPR036393">
    <property type="entry name" value="AceGlu_kinase-like_sf"/>
</dbReference>
<accession>V4SYY0</accession>
<organism evidence="20 21">
    <name type="scientific">Citrus clementina</name>
    <name type="common">Clementine</name>
    <name type="synonym">Citrus deliciosa x Citrus sinensis</name>
    <dbReference type="NCBI Taxonomy" id="85681"/>
    <lineage>
        <taxon>Eukaryota</taxon>
        <taxon>Viridiplantae</taxon>
        <taxon>Streptophyta</taxon>
        <taxon>Embryophyta</taxon>
        <taxon>Tracheophyta</taxon>
        <taxon>Spermatophyta</taxon>
        <taxon>Magnoliopsida</taxon>
        <taxon>eudicotyledons</taxon>
        <taxon>Gunneridae</taxon>
        <taxon>Pentapetalae</taxon>
        <taxon>rosids</taxon>
        <taxon>malvids</taxon>
        <taxon>Sapindales</taxon>
        <taxon>Rutaceae</taxon>
        <taxon>Aurantioideae</taxon>
        <taxon>Citrus</taxon>
    </lineage>
</organism>
<dbReference type="Gramene" id="ESR42426">
    <property type="protein sequence ID" value="ESR42426"/>
    <property type="gene ID" value="CICLE_v10011176mg"/>
</dbReference>
<dbReference type="FunFam" id="3.40.309.10:FF:000015">
    <property type="entry name" value="Delta-1-pyrroline-5-carboxylate synthase"/>
    <property type="match status" value="1"/>
</dbReference>
<evidence type="ECO:0000256" key="5">
    <source>
        <dbReference type="ARBA" id="ARBA00009302"/>
    </source>
</evidence>
<comment type="catalytic activity">
    <reaction evidence="15 17">
        <text>L-glutamate 5-semialdehyde + phosphate + NADP(+) = L-glutamyl 5-phosphate + NADPH + H(+)</text>
        <dbReference type="Rhea" id="RHEA:19541"/>
        <dbReference type="ChEBI" id="CHEBI:15378"/>
        <dbReference type="ChEBI" id="CHEBI:43474"/>
        <dbReference type="ChEBI" id="CHEBI:57783"/>
        <dbReference type="ChEBI" id="CHEBI:58066"/>
        <dbReference type="ChEBI" id="CHEBI:58274"/>
        <dbReference type="ChEBI" id="CHEBI:58349"/>
        <dbReference type="EC" id="1.2.1.41"/>
    </reaction>
</comment>
<evidence type="ECO:0000256" key="13">
    <source>
        <dbReference type="ARBA" id="ARBA00023002"/>
    </source>
</evidence>
<dbReference type="SUPFAM" id="SSF53720">
    <property type="entry name" value="ALDH-like"/>
    <property type="match status" value="1"/>
</dbReference>
<dbReference type="EC" id="2.7.2.11" evidence="17"/>
<dbReference type="GO" id="GO:0004350">
    <property type="term" value="F:glutamate-5-semialdehyde dehydrogenase activity"/>
    <property type="evidence" value="ECO:0007669"/>
    <property type="project" value="UniProtKB-UniRule"/>
</dbReference>
<comment type="similarity">
    <text evidence="5 17">In the N-terminal section; belongs to the glutamate 5-kinase family.</text>
</comment>
<comment type="catalytic activity">
    <reaction evidence="16 17">
        <text>L-glutamate + ATP = L-glutamyl 5-phosphate + ADP</text>
        <dbReference type="Rhea" id="RHEA:14877"/>
        <dbReference type="ChEBI" id="CHEBI:29985"/>
        <dbReference type="ChEBI" id="CHEBI:30616"/>
        <dbReference type="ChEBI" id="CHEBI:58274"/>
        <dbReference type="ChEBI" id="CHEBI:456216"/>
        <dbReference type="EC" id="2.7.2.11"/>
    </reaction>
</comment>
<keyword evidence="11 17" id="KW-0067">ATP-binding</keyword>
<dbReference type="Proteomes" id="UP000030687">
    <property type="component" value="Unassembled WGS sequence"/>
</dbReference>
<dbReference type="InterPro" id="IPR005766">
    <property type="entry name" value="P5_carboxy_syn"/>
</dbReference>
<evidence type="ECO:0000256" key="4">
    <source>
        <dbReference type="ARBA" id="ARBA00006300"/>
    </source>
</evidence>
<protein>
    <recommendedName>
        <fullName evidence="17">Delta-1-pyrroline-5-carboxylate synthase</fullName>
    </recommendedName>
    <domain>
        <recommendedName>
            <fullName evidence="17">Glutamate 5-kinase</fullName>
            <shortName evidence="17">GK</shortName>
            <ecNumber evidence="17">2.7.2.11</ecNumber>
        </recommendedName>
        <alternativeName>
            <fullName evidence="17">Gamma-glutamyl kinase</fullName>
        </alternativeName>
    </domain>
    <domain>
        <recommendedName>
            <fullName evidence="17">Gamma-glutamyl phosphate reductase</fullName>
            <shortName evidence="17">GPR</shortName>
            <ecNumber evidence="17">1.2.1.41</ecNumber>
        </recommendedName>
        <alternativeName>
            <fullName evidence="17">Glutamate-5-semialdehyde dehydrogenase</fullName>
        </alternativeName>
        <alternativeName>
            <fullName evidence="17">Glutamyl-gamma-semialdehyde dehydrogenase</fullName>
        </alternativeName>
    </domain>
</protein>
<comment type="function">
    <text evidence="1 17">P5CS plays a key role in proline biosynthesis, leading to osmoregulation in plants.</text>
</comment>
<feature type="domain" description="Aldehyde dehydrogenase" evidence="18">
    <location>
        <begin position="296"/>
        <end position="556"/>
    </location>
</feature>
<dbReference type="GO" id="GO:0055129">
    <property type="term" value="P:L-proline biosynthetic process"/>
    <property type="evidence" value="ECO:0007669"/>
    <property type="project" value="UniProtKB-UniPathway"/>
</dbReference>
<dbReference type="PROSITE" id="PS00902">
    <property type="entry name" value="GLUTAMATE_5_KINASE"/>
    <property type="match status" value="1"/>
</dbReference>
<dbReference type="SUPFAM" id="SSF53633">
    <property type="entry name" value="Carbamate kinase-like"/>
    <property type="match status" value="1"/>
</dbReference>
<dbReference type="NCBIfam" id="TIGR01027">
    <property type="entry name" value="proB"/>
    <property type="match status" value="1"/>
</dbReference>
<dbReference type="Gene3D" id="3.40.605.10">
    <property type="entry name" value="Aldehyde Dehydrogenase, Chain A, domain 1"/>
    <property type="match status" value="1"/>
</dbReference>
<dbReference type="PANTHER" id="PTHR11063:SF27">
    <property type="entry name" value="DELTA-1-PYRROLINE-5-CARBOXYLATE SYNTHASE"/>
    <property type="match status" value="1"/>
</dbReference>
<keyword evidence="21" id="KW-1185">Reference proteome</keyword>
<keyword evidence="9 17" id="KW-0547">Nucleotide-binding</keyword>
<dbReference type="InterPro" id="IPR019797">
    <property type="entry name" value="Glutamate_5-kinase_CS"/>
</dbReference>
<name>V4SYY0_CITCL</name>
<dbReference type="EMBL" id="KI536861">
    <property type="protein sequence ID" value="ESR42426.1"/>
    <property type="molecule type" value="Genomic_DNA"/>
</dbReference>
<dbReference type="Gene3D" id="3.40.1160.10">
    <property type="entry name" value="Acetylglutamate kinase-like"/>
    <property type="match status" value="1"/>
</dbReference>
<dbReference type="OrthoDB" id="1934954at2759"/>
<reference evidence="20 21" key="1">
    <citation type="submission" date="2013-10" db="EMBL/GenBank/DDBJ databases">
        <authorList>
            <consortium name="International Citrus Genome Consortium"/>
            <person name="Jenkins J."/>
            <person name="Schmutz J."/>
            <person name="Prochnik S."/>
            <person name="Rokhsar D."/>
            <person name="Gmitter F."/>
            <person name="Ollitrault P."/>
            <person name="Machado M."/>
            <person name="Talon M."/>
            <person name="Wincker P."/>
            <person name="Jaillon O."/>
            <person name="Morgante M."/>
        </authorList>
    </citation>
    <scope>NUCLEOTIDE SEQUENCE</scope>
    <source>
        <strain evidence="21">cv. Clemenules</strain>
    </source>
</reference>
<evidence type="ECO:0000256" key="7">
    <source>
        <dbReference type="ARBA" id="ARBA00022650"/>
    </source>
</evidence>
<dbReference type="FunFam" id="3.40.605.10:FF:000062">
    <property type="entry name" value="Delta-1-pyrroline-5-carboxylate synthase"/>
    <property type="match status" value="1"/>
</dbReference>
<keyword evidence="8 17" id="KW-0808">Transferase</keyword>
<evidence type="ECO:0000256" key="10">
    <source>
        <dbReference type="ARBA" id="ARBA00022777"/>
    </source>
</evidence>
<evidence type="ECO:0000256" key="8">
    <source>
        <dbReference type="ARBA" id="ARBA00022679"/>
    </source>
</evidence>
<dbReference type="HAMAP" id="MF_00412">
    <property type="entry name" value="ProA"/>
    <property type="match status" value="1"/>
</dbReference>
<dbReference type="NCBIfam" id="TIGR01092">
    <property type="entry name" value="P5CS"/>
    <property type="match status" value="1"/>
</dbReference>
<dbReference type="HAMAP" id="MF_00456">
    <property type="entry name" value="ProB"/>
    <property type="match status" value="1"/>
</dbReference>
<proteinExistence type="inferred from homology"/>
<evidence type="ECO:0000313" key="20">
    <source>
        <dbReference type="EMBL" id="ESR42426.1"/>
    </source>
</evidence>
<dbReference type="CDD" id="cd07079">
    <property type="entry name" value="ALDH_F18-19_ProA-GPR"/>
    <property type="match status" value="1"/>
</dbReference>
<dbReference type="InterPro" id="IPR016163">
    <property type="entry name" value="Ald_DH_C"/>
</dbReference>
<evidence type="ECO:0000256" key="2">
    <source>
        <dbReference type="ARBA" id="ARBA00004985"/>
    </source>
</evidence>
<dbReference type="NCBIfam" id="NF001221">
    <property type="entry name" value="PRK00197.1"/>
    <property type="match status" value="1"/>
</dbReference>
<dbReference type="InterPro" id="IPR000965">
    <property type="entry name" value="GPR_dom"/>
</dbReference>
<dbReference type="EC" id="1.2.1.41" evidence="17"/>